<evidence type="ECO:0000313" key="1">
    <source>
        <dbReference type="EMBL" id="PON80423.1"/>
    </source>
</evidence>
<keyword evidence="2" id="KW-1185">Reference proteome</keyword>
<sequence>HTQLDILTQPLNHLLSLLKNNTAQYNCPKYVAHYRKYNFLTKRS</sequence>
<dbReference type="EMBL" id="JXTC01000231">
    <property type="protein sequence ID" value="PON80423.1"/>
    <property type="molecule type" value="Genomic_DNA"/>
</dbReference>
<comment type="caution">
    <text evidence="1">The sequence shown here is derived from an EMBL/GenBank/DDBJ whole genome shotgun (WGS) entry which is preliminary data.</text>
</comment>
<proteinExistence type="predicted"/>
<dbReference type="AlphaFoldDB" id="A0A2P5E4G3"/>
<evidence type="ECO:0000313" key="2">
    <source>
        <dbReference type="Proteomes" id="UP000237000"/>
    </source>
</evidence>
<organism evidence="1 2">
    <name type="scientific">Trema orientale</name>
    <name type="common">Charcoal tree</name>
    <name type="synonym">Celtis orientalis</name>
    <dbReference type="NCBI Taxonomy" id="63057"/>
    <lineage>
        <taxon>Eukaryota</taxon>
        <taxon>Viridiplantae</taxon>
        <taxon>Streptophyta</taxon>
        <taxon>Embryophyta</taxon>
        <taxon>Tracheophyta</taxon>
        <taxon>Spermatophyta</taxon>
        <taxon>Magnoliopsida</taxon>
        <taxon>eudicotyledons</taxon>
        <taxon>Gunneridae</taxon>
        <taxon>Pentapetalae</taxon>
        <taxon>rosids</taxon>
        <taxon>fabids</taxon>
        <taxon>Rosales</taxon>
        <taxon>Cannabaceae</taxon>
        <taxon>Trema</taxon>
    </lineage>
</organism>
<gene>
    <name evidence="1" type="ORF">TorRG33x02_234270</name>
</gene>
<name>A0A2P5E4G3_TREOI</name>
<reference evidence="2" key="1">
    <citation type="submission" date="2016-06" db="EMBL/GenBank/DDBJ databases">
        <title>Parallel loss of symbiosis genes in relatives of nitrogen-fixing non-legume Parasponia.</title>
        <authorList>
            <person name="Van Velzen R."/>
            <person name="Holmer R."/>
            <person name="Bu F."/>
            <person name="Rutten L."/>
            <person name="Van Zeijl A."/>
            <person name="Liu W."/>
            <person name="Santuari L."/>
            <person name="Cao Q."/>
            <person name="Sharma T."/>
            <person name="Shen D."/>
            <person name="Roswanjaya Y."/>
            <person name="Wardhani T."/>
            <person name="Kalhor M.S."/>
            <person name="Jansen J."/>
            <person name="Van den Hoogen J."/>
            <person name="Gungor B."/>
            <person name="Hartog M."/>
            <person name="Hontelez J."/>
            <person name="Verver J."/>
            <person name="Yang W.-C."/>
            <person name="Schijlen E."/>
            <person name="Repin R."/>
            <person name="Schilthuizen M."/>
            <person name="Schranz E."/>
            <person name="Heidstra R."/>
            <person name="Miyata K."/>
            <person name="Fedorova E."/>
            <person name="Kohlen W."/>
            <person name="Bisseling T."/>
            <person name="Smit S."/>
            <person name="Geurts R."/>
        </authorList>
    </citation>
    <scope>NUCLEOTIDE SEQUENCE [LARGE SCALE GENOMIC DNA]</scope>
    <source>
        <strain evidence="2">cv. RG33-2</strain>
    </source>
</reference>
<dbReference type="InParanoid" id="A0A2P5E4G3"/>
<accession>A0A2P5E4G3</accession>
<feature type="non-terminal residue" evidence="1">
    <location>
        <position position="1"/>
    </location>
</feature>
<protein>
    <submittedName>
        <fullName evidence="1">Uncharacterized protein</fullName>
    </submittedName>
</protein>
<dbReference type="Proteomes" id="UP000237000">
    <property type="component" value="Unassembled WGS sequence"/>
</dbReference>